<organism evidence="2 3">
    <name type="scientific">Rhizoctonia solani</name>
    <dbReference type="NCBI Taxonomy" id="456999"/>
    <lineage>
        <taxon>Eukaryota</taxon>
        <taxon>Fungi</taxon>
        <taxon>Dikarya</taxon>
        <taxon>Basidiomycota</taxon>
        <taxon>Agaricomycotina</taxon>
        <taxon>Agaricomycetes</taxon>
        <taxon>Cantharellales</taxon>
        <taxon>Ceratobasidiaceae</taxon>
        <taxon>Rhizoctonia</taxon>
    </lineage>
</organism>
<evidence type="ECO:0000313" key="3">
    <source>
        <dbReference type="Proteomes" id="UP000663840"/>
    </source>
</evidence>
<dbReference type="Proteomes" id="UP000663840">
    <property type="component" value="Unassembled WGS sequence"/>
</dbReference>
<gene>
    <name evidence="2" type="ORF">RDB_LOCUS116150</name>
</gene>
<feature type="region of interest" description="Disordered" evidence="1">
    <location>
        <begin position="1"/>
        <end position="55"/>
    </location>
</feature>
<evidence type="ECO:0000313" key="2">
    <source>
        <dbReference type="EMBL" id="CAE6470851.1"/>
    </source>
</evidence>
<proteinExistence type="predicted"/>
<feature type="compositionally biased region" description="Basic and acidic residues" evidence="1">
    <location>
        <begin position="160"/>
        <end position="176"/>
    </location>
</feature>
<reference evidence="2" key="1">
    <citation type="submission" date="2021-01" db="EMBL/GenBank/DDBJ databases">
        <authorList>
            <person name="Kaushik A."/>
        </authorList>
    </citation>
    <scope>NUCLEOTIDE SEQUENCE</scope>
    <source>
        <strain evidence="2">AG1-1A</strain>
    </source>
</reference>
<feature type="compositionally biased region" description="Polar residues" evidence="1">
    <location>
        <begin position="116"/>
        <end position="138"/>
    </location>
</feature>
<sequence length="383" mass="40766">MERGANFYSPTSPMISASRPPPRPPSSIANTSYYSLDSSTPVPSEFPTPTQSPNLLPIDVSHHIVDLSEHTITHLDMADTATTVTADTPVATAAPALPPRSPSRTAASTEARPISPANTQVAVATVSETSHKSASSEAGPSKVGPEDDSTEDAGPAPRYSAEHKPAVPVSDMKKGSVDTNTKDSAVIVESPSSTKSEKGVRSAFGMGPGTSGPAPPKDENETLHQRAATAESGLSQSVVQKITAAELKDAKRVSKILKNEQKAEDRSMKQAIKELDKLASIQRQASKDESAALSAHNKAVKAEHKLNMKYLAAKAAWEKAAADLKSKTEMLNSTREHARTQTELLQAKTKEVDQLRTQKATDDRERQAKLLALKNPSGKVVTK</sequence>
<protein>
    <submittedName>
        <fullName evidence="2">Uncharacterized protein</fullName>
    </submittedName>
</protein>
<accession>A0A8H3C417</accession>
<evidence type="ECO:0000256" key="1">
    <source>
        <dbReference type="SAM" id="MobiDB-lite"/>
    </source>
</evidence>
<feature type="region of interest" description="Disordered" evidence="1">
    <location>
        <begin position="90"/>
        <end position="235"/>
    </location>
</feature>
<comment type="caution">
    <text evidence="2">The sequence shown here is derived from an EMBL/GenBank/DDBJ whole genome shotgun (WGS) entry which is preliminary data.</text>
</comment>
<feature type="region of interest" description="Disordered" evidence="1">
    <location>
        <begin position="344"/>
        <end position="383"/>
    </location>
</feature>
<feature type="compositionally biased region" description="Basic and acidic residues" evidence="1">
    <location>
        <begin position="348"/>
        <end position="368"/>
    </location>
</feature>
<dbReference type="EMBL" id="CAJMWR010003808">
    <property type="protein sequence ID" value="CAE6470851.1"/>
    <property type="molecule type" value="Genomic_DNA"/>
</dbReference>
<dbReference type="AlphaFoldDB" id="A0A8H3C417"/>
<name>A0A8H3C417_9AGAM</name>
<feature type="compositionally biased region" description="Polar residues" evidence="1">
    <location>
        <begin position="30"/>
        <end position="54"/>
    </location>
</feature>